<name>A0ABT0GFN3_9GAMM</name>
<evidence type="ECO:0000256" key="6">
    <source>
        <dbReference type="ARBA" id="ARBA00022636"/>
    </source>
</evidence>
<evidence type="ECO:0000256" key="9">
    <source>
        <dbReference type="ARBA" id="ARBA00023125"/>
    </source>
</evidence>
<dbReference type="CDD" id="cd00038">
    <property type="entry name" value="CAP_ED"/>
    <property type="match status" value="1"/>
</dbReference>
<dbReference type="PANTHER" id="PTHR24567">
    <property type="entry name" value="CRP FAMILY TRANSCRIPTIONAL REGULATORY PROTEIN"/>
    <property type="match status" value="1"/>
</dbReference>
<dbReference type="Gene3D" id="2.60.120.10">
    <property type="entry name" value="Jelly Rolls"/>
    <property type="match status" value="1"/>
</dbReference>
<evidence type="ECO:0000256" key="8">
    <source>
        <dbReference type="ARBA" id="ARBA00023026"/>
    </source>
</evidence>
<dbReference type="Pfam" id="PF00027">
    <property type="entry name" value="cNMP_binding"/>
    <property type="match status" value="1"/>
</dbReference>
<dbReference type="PROSITE" id="PS50042">
    <property type="entry name" value="CNMP_BINDING_3"/>
    <property type="match status" value="1"/>
</dbReference>
<proteinExistence type="predicted"/>
<keyword evidence="8" id="KW-0843">Virulence</keyword>
<dbReference type="InterPro" id="IPR050397">
    <property type="entry name" value="Env_Response_Regulators"/>
</dbReference>
<evidence type="ECO:0000256" key="5">
    <source>
        <dbReference type="ARBA" id="ARBA00022533"/>
    </source>
</evidence>
<evidence type="ECO:0000256" key="2">
    <source>
        <dbReference type="ARBA" id="ARBA00011738"/>
    </source>
</evidence>
<protein>
    <recommendedName>
        <fullName evidence="3">CRP-like protein Clp</fullName>
    </recommendedName>
    <alternativeName>
        <fullName evidence="12">Catabolite activation-like protein</fullName>
    </alternativeName>
</protein>
<dbReference type="InterPro" id="IPR036390">
    <property type="entry name" value="WH_DNA-bd_sf"/>
</dbReference>
<feature type="domain" description="Cyclic nucleotide-binding" evidence="13">
    <location>
        <begin position="39"/>
        <end position="110"/>
    </location>
</feature>
<accession>A0ABT0GFN3</accession>
<gene>
    <name evidence="15" type="ORF">M0G41_06670</name>
</gene>
<keyword evidence="16" id="KW-1185">Reference proteome</keyword>
<evidence type="ECO:0000259" key="14">
    <source>
        <dbReference type="PROSITE" id="PS51063"/>
    </source>
</evidence>
<comment type="caution">
    <text evidence="15">The sequence shown here is derived from an EMBL/GenBank/DDBJ whole genome shotgun (WGS) entry which is preliminary data.</text>
</comment>
<dbReference type="EMBL" id="JALNMH010000004">
    <property type="protein sequence ID" value="MCK7593349.1"/>
    <property type="molecule type" value="Genomic_DNA"/>
</dbReference>
<dbReference type="Gene3D" id="1.10.10.10">
    <property type="entry name" value="Winged helix-like DNA-binding domain superfamily/Winged helix DNA-binding domain"/>
    <property type="match status" value="1"/>
</dbReference>
<evidence type="ECO:0000313" key="15">
    <source>
        <dbReference type="EMBL" id="MCK7593349.1"/>
    </source>
</evidence>
<keyword evidence="4" id="KW-0678">Repressor</keyword>
<keyword evidence="5" id="KW-0021">Allosteric enzyme</keyword>
<evidence type="ECO:0000256" key="10">
    <source>
        <dbReference type="ARBA" id="ARBA00023159"/>
    </source>
</evidence>
<dbReference type="InterPro" id="IPR036388">
    <property type="entry name" value="WH-like_DNA-bd_sf"/>
</dbReference>
<dbReference type="Proteomes" id="UP001431449">
    <property type="component" value="Unassembled WGS sequence"/>
</dbReference>
<dbReference type="InterPro" id="IPR000595">
    <property type="entry name" value="cNMP-bd_dom"/>
</dbReference>
<dbReference type="SUPFAM" id="SSF51206">
    <property type="entry name" value="cAMP-binding domain-like"/>
    <property type="match status" value="1"/>
</dbReference>
<comment type="subcellular location">
    <subcellularLocation>
        <location evidence="1">Cytoplasm</location>
    </subcellularLocation>
</comment>
<feature type="domain" description="HTH crp-type" evidence="14">
    <location>
        <begin position="161"/>
        <end position="234"/>
    </location>
</feature>
<evidence type="ECO:0000259" key="13">
    <source>
        <dbReference type="PROSITE" id="PS50042"/>
    </source>
</evidence>
<sequence length="252" mass="27981">MDSDQPIDIGLLRQSCGRCSLQQLCLAGGGMSQADVEQLDRLVKRRRPLKRGEALYRAGSMLEALFVAREGAFKTTSLTEQGDEQVIGFHLPGELIGLDGLGAGSHRCTSTALESAEVCEVPLADLEQVAAQIPALQHQLLRVMGQSVGRDQEHMQMLGRRHATERVALFLHSLSERLHALSRPHLEFHLAMSREEIASYLGLVIETVSRTFSRMQEEGVIEVKGRRIRVRDAARLARLVHEGDERRSTRAS</sequence>
<dbReference type="SMART" id="SM00100">
    <property type="entry name" value="cNMP"/>
    <property type="match status" value="1"/>
</dbReference>
<evidence type="ECO:0000256" key="1">
    <source>
        <dbReference type="ARBA" id="ARBA00004496"/>
    </source>
</evidence>
<keyword evidence="9" id="KW-0238">DNA-binding</keyword>
<evidence type="ECO:0000256" key="11">
    <source>
        <dbReference type="ARBA" id="ARBA00023163"/>
    </source>
</evidence>
<keyword evidence="11" id="KW-0804">Transcription</keyword>
<evidence type="ECO:0000256" key="12">
    <source>
        <dbReference type="ARBA" id="ARBA00031697"/>
    </source>
</evidence>
<evidence type="ECO:0000256" key="3">
    <source>
        <dbReference type="ARBA" id="ARBA00020769"/>
    </source>
</evidence>
<dbReference type="SUPFAM" id="SSF46785">
    <property type="entry name" value="Winged helix' DNA-binding domain"/>
    <property type="match status" value="1"/>
</dbReference>
<dbReference type="InterPro" id="IPR014710">
    <property type="entry name" value="RmlC-like_jellyroll"/>
</dbReference>
<dbReference type="Pfam" id="PF13545">
    <property type="entry name" value="HTH_Crp_2"/>
    <property type="match status" value="1"/>
</dbReference>
<organism evidence="15 16">
    <name type="scientific">Pseudomarimonas salicorniae</name>
    <dbReference type="NCBI Taxonomy" id="2933270"/>
    <lineage>
        <taxon>Bacteria</taxon>
        <taxon>Pseudomonadati</taxon>
        <taxon>Pseudomonadota</taxon>
        <taxon>Gammaproteobacteria</taxon>
        <taxon>Lysobacterales</taxon>
        <taxon>Lysobacteraceae</taxon>
        <taxon>Pseudomarimonas</taxon>
    </lineage>
</organism>
<evidence type="ECO:0000256" key="7">
    <source>
        <dbReference type="ARBA" id="ARBA00023015"/>
    </source>
</evidence>
<keyword evidence="6" id="KW-0973">c-di-GMP</keyword>
<dbReference type="RefSeq" id="WP_248206751.1">
    <property type="nucleotide sequence ID" value="NZ_JALNMH010000004.1"/>
</dbReference>
<comment type="subunit">
    <text evidence="2">Homodimer.</text>
</comment>
<reference evidence="15" key="1">
    <citation type="submission" date="2022-04" db="EMBL/GenBank/DDBJ databases">
        <title>Lysobacter sp. CAU 1642 isolated from sea sand.</title>
        <authorList>
            <person name="Kim W."/>
        </authorList>
    </citation>
    <scope>NUCLEOTIDE SEQUENCE</scope>
    <source>
        <strain evidence="15">CAU 1642</strain>
    </source>
</reference>
<dbReference type="InterPro" id="IPR018490">
    <property type="entry name" value="cNMP-bd_dom_sf"/>
</dbReference>
<evidence type="ECO:0000313" key="16">
    <source>
        <dbReference type="Proteomes" id="UP001431449"/>
    </source>
</evidence>
<dbReference type="CDD" id="cd00092">
    <property type="entry name" value="HTH_CRP"/>
    <property type="match status" value="1"/>
</dbReference>
<dbReference type="PANTHER" id="PTHR24567:SF75">
    <property type="entry name" value="FUMARATE AND NITRATE REDUCTION REGULATORY PROTEIN"/>
    <property type="match status" value="1"/>
</dbReference>
<dbReference type="PRINTS" id="PR00034">
    <property type="entry name" value="HTHCRP"/>
</dbReference>
<evidence type="ECO:0000256" key="4">
    <source>
        <dbReference type="ARBA" id="ARBA00022491"/>
    </source>
</evidence>
<dbReference type="InterPro" id="IPR012318">
    <property type="entry name" value="HTH_CRP"/>
</dbReference>
<keyword evidence="7" id="KW-0805">Transcription regulation</keyword>
<dbReference type="SMART" id="SM00419">
    <property type="entry name" value="HTH_CRP"/>
    <property type="match status" value="1"/>
</dbReference>
<dbReference type="PROSITE" id="PS51063">
    <property type="entry name" value="HTH_CRP_2"/>
    <property type="match status" value="1"/>
</dbReference>
<keyword evidence="10" id="KW-0010">Activator</keyword>